<sequence>MTVKLEVDPKVYYQAATNCFDAAAALNDSFKYVFAELNSCGHMAGRDEDGRAWGTSYDESARDAVAFFDQTFATLRAYGTALNDLGFEHAKSDAALKGTTQPDRPQDSASTVTFGPYALPASAAGGAPQGLLKASVEVLDAINCPLPDGNTDTLAKAADAWDRLGRIYQNTNAKDKITIAASLFDGVTSQDAVQVREDLKTLETSIGALLDTCKAISKTCLDYKESIEELRKEIKGFIDAIIQEAAIDMTITVIATCLTGVGGLIAGAKAVESARRWSLKIKAAVTAWRARKALQLKGLADDAKAVLAKGKQAVKDLYERLRGKVGSGVKTRTGTTLTQKDLDALADYTGPGYWDLNQALRNGTLDASQEARVKAIEEALSKLPDHNGTVYRGTDLPVNVLDDYKPGEIVTERAFTSTSSSPSTAFPGNTQFTIISKTGKDVSQYSSTEAAGIVENEVLFPPGARFQVVSKTFDPSTGKTFIELIER</sequence>
<accession>A0A6G9XL88</accession>
<dbReference type="Gene3D" id="3.90.176.10">
    <property type="entry name" value="Toxin ADP-ribosyltransferase, Chain A, domain 1"/>
    <property type="match status" value="1"/>
</dbReference>
<proteinExistence type="predicted"/>
<dbReference type="Proteomes" id="UP000501705">
    <property type="component" value="Chromosome"/>
</dbReference>
<dbReference type="InterPro" id="IPR057746">
    <property type="entry name" value="CpnT-like_N"/>
</dbReference>
<evidence type="ECO:0000313" key="4">
    <source>
        <dbReference type="Proteomes" id="UP000501705"/>
    </source>
</evidence>
<dbReference type="Pfam" id="PF03496">
    <property type="entry name" value="ADPrib_exo_Tox"/>
    <property type="match status" value="1"/>
</dbReference>
<dbReference type="InterPro" id="IPR003540">
    <property type="entry name" value="ADP-ribosyltransferase"/>
</dbReference>
<evidence type="ECO:0000259" key="1">
    <source>
        <dbReference type="Pfam" id="PF03496"/>
    </source>
</evidence>
<gene>
    <name evidence="3" type="ORF">F5X71_04560</name>
</gene>
<reference evidence="3 4" key="1">
    <citation type="journal article" date="2019" name="ACS Chem. Biol.">
        <title>Identification and Mobilization of a Cryptic Antibiotic Biosynthesis Gene Locus from a Human-Pathogenic Nocardia Isolate.</title>
        <authorList>
            <person name="Herisse M."/>
            <person name="Ishida K."/>
            <person name="Porter J.L."/>
            <person name="Howden B."/>
            <person name="Hertweck C."/>
            <person name="Stinear T.P."/>
            <person name="Pidot S.J."/>
        </authorList>
    </citation>
    <scope>NUCLEOTIDE SEQUENCE [LARGE SCALE GENOMIC DNA]</scope>
    <source>
        <strain evidence="3 4">AUSMDU00024985</strain>
    </source>
</reference>
<feature type="domain" description="ADP ribosyltransferase" evidence="1">
    <location>
        <begin position="310"/>
        <end position="478"/>
    </location>
</feature>
<dbReference type="EMBL" id="CP046171">
    <property type="protein sequence ID" value="QIS01676.1"/>
    <property type="molecule type" value="Genomic_DNA"/>
</dbReference>
<dbReference type="Pfam" id="PF25547">
    <property type="entry name" value="WXG100_2"/>
    <property type="match status" value="1"/>
</dbReference>
<feature type="domain" description="Outer membrane channel protein CpnT-like N-terminal" evidence="2">
    <location>
        <begin position="129"/>
        <end position="269"/>
    </location>
</feature>
<dbReference type="PROSITE" id="PS51996">
    <property type="entry name" value="TR_MART"/>
    <property type="match status" value="1"/>
</dbReference>
<dbReference type="SUPFAM" id="SSF56399">
    <property type="entry name" value="ADP-ribosylation"/>
    <property type="match status" value="1"/>
</dbReference>
<dbReference type="RefSeq" id="WP_167460803.1">
    <property type="nucleotide sequence ID" value="NZ_CP046171.1"/>
</dbReference>
<organism evidence="3 4">
    <name type="scientific">Nocardia brasiliensis</name>
    <dbReference type="NCBI Taxonomy" id="37326"/>
    <lineage>
        <taxon>Bacteria</taxon>
        <taxon>Bacillati</taxon>
        <taxon>Actinomycetota</taxon>
        <taxon>Actinomycetes</taxon>
        <taxon>Mycobacteriales</taxon>
        <taxon>Nocardiaceae</taxon>
        <taxon>Nocardia</taxon>
    </lineage>
</organism>
<dbReference type="AlphaFoldDB" id="A0A6G9XL88"/>
<protein>
    <submittedName>
        <fullName evidence="3">Uncharacterized protein</fullName>
    </submittedName>
</protein>
<evidence type="ECO:0000313" key="3">
    <source>
        <dbReference type="EMBL" id="QIS01676.1"/>
    </source>
</evidence>
<evidence type="ECO:0000259" key="2">
    <source>
        <dbReference type="Pfam" id="PF25547"/>
    </source>
</evidence>
<name>A0A6G9XL88_NOCBR</name>
<dbReference type="GO" id="GO:0005576">
    <property type="term" value="C:extracellular region"/>
    <property type="evidence" value="ECO:0007669"/>
    <property type="project" value="InterPro"/>
</dbReference>